<proteinExistence type="predicted"/>
<organism evidence="9 10">
    <name type="scientific">Actinokineospora guangxiensis</name>
    <dbReference type="NCBI Taxonomy" id="1490288"/>
    <lineage>
        <taxon>Bacteria</taxon>
        <taxon>Bacillati</taxon>
        <taxon>Actinomycetota</taxon>
        <taxon>Actinomycetes</taxon>
        <taxon>Pseudonocardiales</taxon>
        <taxon>Pseudonocardiaceae</taxon>
        <taxon>Actinokineospora</taxon>
    </lineage>
</organism>
<feature type="transmembrane region" description="Helical" evidence="8">
    <location>
        <begin position="188"/>
        <end position="209"/>
    </location>
</feature>
<dbReference type="PANTHER" id="PTHR30250:SF11">
    <property type="entry name" value="O-ANTIGEN TRANSPORTER-RELATED"/>
    <property type="match status" value="1"/>
</dbReference>
<keyword evidence="6 8" id="KW-1133">Transmembrane helix</keyword>
<feature type="transmembrane region" description="Helical" evidence="8">
    <location>
        <begin position="339"/>
        <end position="358"/>
    </location>
</feature>
<evidence type="ECO:0000256" key="4">
    <source>
        <dbReference type="ARBA" id="ARBA00022960"/>
    </source>
</evidence>
<evidence type="ECO:0000256" key="8">
    <source>
        <dbReference type="SAM" id="Phobius"/>
    </source>
</evidence>
<keyword evidence="5" id="KW-0573">Peptidoglycan synthesis</keyword>
<sequence>MTAGGVFRPVRLDAPEGGSLARGGVQSTIGLLAQGLLRFVAALLVGHIAGRGEFGVVASAIAAATILSLLWPTTAGAAASKFFARARGAGDLGGLSAIAAHLRTRTLLASLVLGLAAIPVWVFYDGGSWLGGLCVAALAIAYSGYIFTRGVQFGAGQVRRATVWDLTSVAVGLLGITVLLLVGVRGPALVLALAAAYGLYALAGWPYRVTGRPEREQRREIDAFVLFGAAGALASTGFLQFSQIAAGLVGGVEQAGVYASALSLATPASMLAASLSLVLLPSLAEAWGRGDKAAFHAQSDTATRALATVMVAIFGALLIGSRLVVDLVWGGKYPEARDLLPILVLAVLATNLAVGSVNSLTTRSRRGVRLTMIASVAGMAVGVLVWLVAAPRWGNTGIAIGYLCGTTVVAAIPVVVAWRTGGHRWGALFAKVGVAVAAMVGIAVLQRAADLPVVLDLAFAAVFLVCWLLANRATVTALLRGRGQTARP</sequence>
<feature type="transmembrane region" description="Helical" evidence="8">
    <location>
        <begin position="29"/>
        <end position="50"/>
    </location>
</feature>
<dbReference type="PANTHER" id="PTHR30250">
    <property type="entry name" value="PST FAMILY PREDICTED COLANIC ACID TRANSPORTER"/>
    <property type="match status" value="1"/>
</dbReference>
<dbReference type="RefSeq" id="WP_378243086.1">
    <property type="nucleotide sequence ID" value="NZ_JBHSKF010000001.1"/>
</dbReference>
<dbReference type="EMBL" id="JBHSKF010000001">
    <property type="protein sequence ID" value="MFC5285806.1"/>
    <property type="molecule type" value="Genomic_DNA"/>
</dbReference>
<feature type="transmembrane region" description="Helical" evidence="8">
    <location>
        <begin position="301"/>
        <end position="319"/>
    </location>
</feature>
<keyword evidence="2" id="KW-1003">Cell membrane</keyword>
<name>A0ABW0EGN2_9PSEU</name>
<keyword evidence="4" id="KW-0133">Cell shape</keyword>
<dbReference type="InterPro" id="IPR004268">
    <property type="entry name" value="MurJ"/>
</dbReference>
<feature type="transmembrane region" description="Helical" evidence="8">
    <location>
        <begin position="370"/>
        <end position="390"/>
    </location>
</feature>
<feature type="transmembrane region" description="Helical" evidence="8">
    <location>
        <begin position="163"/>
        <end position="182"/>
    </location>
</feature>
<evidence type="ECO:0000256" key="5">
    <source>
        <dbReference type="ARBA" id="ARBA00022984"/>
    </source>
</evidence>
<dbReference type="Proteomes" id="UP001596157">
    <property type="component" value="Unassembled WGS sequence"/>
</dbReference>
<feature type="transmembrane region" description="Helical" evidence="8">
    <location>
        <begin position="221"/>
        <end position="245"/>
    </location>
</feature>
<evidence type="ECO:0000256" key="7">
    <source>
        <dbReference type="ARBA" id="ARBA00023136"/>
    </source>
</evidence>
<reference evidence="10" key="1">
    <citation type="journal article" date="2019" name="Int. J. Syst. Evol. Microbiol.">
        <title>The Global Catalogue of Microorganisms (GCM) 10K type strain sequencing project: providing services to taxonomists for standard genome sequencing and annotation.</title>
        <authorList>
            <consortium name="The Broad Institute Genomics Platform"/>
            <consortium name="The Broad Institute Genome Sequencing Center for Infectious Disease"/>
            <person name="Wu L."/>
            <person name="Ma J."/>
        </authorList>
    </citation>
    <scope>NUCLEOTIDE SEQUENCE [LARGE SCALE GENOMIC DNA]</scope>
    <source>
        <strain evidence="10">CCUG 59778</strain>
    </source>
</reference>
<evidence type="ECO:0000256" key="6">
    <source>
        <dbReference type="ARBA" id="ARBA00022989"/>
    </source>
</evidence>
<dbReference type="Pfam" id="PF03023">
    <property type="entry name" value="MurJ"/>
    <property type="match status" value="1"/>
</dbReference>
<gene>
    <name evidence="9" type="ORF">ACFPM7_01970</name>
</gene>
<feature type="transmembrane region" description="Helical" evidence="8">
    <location>
        <begin position="396"/>
        <end position="418"/>
    </location>
</feature>
<feature type="transmembrane region" description="Helical" evidence="8">
    <location>
        <begin position="257"/>
        <end position="280"/>
    </location>
</feature>
<evidence type="ECO:0000313" key="9">
    <source>
        <dbReference type="EMBL" id="MFC5285806.1"/>
    </source>
</evidence>
<feature type="transmembrane region" description="Helical" evidence="8">
    <location>
        <begin position="425"/>
        <end position="445"/>
    </location>
</feature>
<feature type="transmembrane region" description="Helical" evidence="8">
    <location>
        <begin position="56"/>
        <end position="79"/>
    </location>
</feature>
<keyword evidence="7 8" id="KW-0472">Membrane</keyword>
<protein>
    <submittedName>
        <fullName evidence="9">Lipopolysaccharide biosynthesis protein</fullName>
    </submittedName>
</protein>
<feature type="transmembrane region" description="Helical" evidence="8">
    <location>
        <begin position="451"/>
        <end position="470"/>
    </location>
</feature>
<dbReference type="InterPro" id="IPR050833">
    <property type="entry name" value="Poly_Biosynth_Transport"/>
</dbReference>
<evidence type="ECO:0000256" key="3">
    <source>
        <dbReference type="ARBA" id="ARBA00022692"/>
    </source>
</evidence>
<keyword evidence="10" id="KW-1185">Reference proteome</keyword>
<evidence type="ECO:0000256" key="1">
    <source>
        <dbReference type="ARBA" id="ARBA00004651"/>
    </source>
</evidence>
<comment type="caution">
    <text evidence="9">The sequence shown here is derived from an EMBL/GenBank/DDBJ whole genome shotgun (WGS) entry which is preliminary data.</text>
</comment>
<comment type="subcellular location">
    <subcellularLocation>
        <location evidence="1">Cell membrane</location>
        <topology evidence="1">Multi-pass membrane protein</topology>
    </subcellularLocation>
</comment>
<feature type="transmembrane region" description="Helical" evidence="8">
    <location>
        <begin position="130"/>
        <end position="151"/>
    </location>
</feature>
<accession>A0ABW0EGN2</accession>
<evidence type="ECO:0000256" key="2">
    <source>
        <dbReference type="ARBA" id="ARBA00022475"/>
    </source>
</evidence>
<evidence type="ECO:0000313" key="10">
    <source>
        <dbReference type="Proteomes" id="UP001596157"/>
    </source>
</evidence>
<feature type="transmembrane region" description="Helical" evidence="8">
    <location>
        <begin position="106"/>
        <end position="124"/>
    </location>
</feature>
<keyword evidence="3 8" id="KW-0812">Transmembrane</keyword>